<dbReference type="EMBL" id="JBHTAC010000003">
    <property type="protein sequence ID" value="MFC7241730.1"/>
    <property type="molecule type" value="Genomic_DNA"/>
</dbReference>
<sequence>MTMHPLADPLADLDAQRAQFDWDAHDVMRLDERYRTRHLPLLHETPRLPMRPGELREAEYWPPIRSVVLPVDDAALRADAVFGAFLDDLRAALGSRVWWPGLALRADRVHTTLAPELNPAATLPETPLPAVRLIVRGPWVGRHNTGRVYLPVQAADSASVRRLDEVRALVGAERRPMLAGYLQLTGDLRGEPYAALRRLVRHYQTRVRVPLSPAELWLMDTMDDLVLRSRVVQRVPFAV</sequence>
<organism evidence="1 2">
    <name type="scientific">Catellatospora aurea</name>
    <dbReference type="NCBI Taxonomy" id="1337874"/>
    <lineage>
        <taxon>Bacteria</taxon>
        <taxon>Bacillati</taxon>
        <taxon>Actinomycetota</taxon>
        <taxon>Actinomycetes</taxon>
        <taxon>Micromonosporales</taxon>
        <taxon>Micromonosporaceae</taxon>
        <taxon>Catellatospora</taxon>
    </lineage>
</organism>
<name>A0ABW2GP45_9ACTN</name>
<comment type="caution">
    <text evidence="1">The sequence shown here is derived from an EMBL/GenBank/DDBJ whole genome shotgun (WGS) entry which is preliminary data.</text>
</comment>
<evidence type="ECO:0000313" key="2">
    <source>
        <dbReference type="Proteomes" id="UP001596392"/>
    </source>
</evidence>
<dbReference type="RefSeq" id="WP_376805176.1">
    <property type="nucleotide sequence ID" value="NZ_JBHTAC010000003.1"/>
</dbReference>
<keyword evidence="2" id="KW-1185">Reference proteome</keyword>
<protein>
    <submittedName>
        <fullName evidence="1">Uncharacterized protein</fullName>
    </submittedName>
</protein>
<accession>A0ABW2GP45</accession>
<proteinExistence type="predicted"/>
<evidence type="ECO:0000313" key="1">
    <source>
        <dbReference type="EMBL" id="MFC7241730.1"/>
    </source>
</evidence>
<gene>
    <name evidence="1" type="ORF">ACFQO7_04465</name>
</gene>
<dbReference type="Proteomes" id="UP001596392">
    <property type="component" value="Unassembled WGS sequence"/>
</dbReference>
<reference evidence="2" key="1">
    <citation type="journal article" date="2019" name="Int. J. Syst. Evol. Microbiol.">
        <title>The Global Catalogue of Microorganisms (GCM) 10K type strain sequencing project: providing services to taxonomists for standard genome sequencing and annotation.</title>
        <authorList>
            <consortium name="The Broad Institute Genomics Platform"/>
            <consortium name="The Broad Institute Genome Sequencing Center for Infectious Disease"/>
            <person name="Wu L."/>
            <person name="Ma J."/>
        </authorList>
    </citation>
    <scope>NUCLEOTIDE SEQUENCE [LARGE SCALE GENOMIC DNA]</scope>
    <source>
        <strain evidence="2">CGMCC 1.9106</strain>
    </source>
</reference>